<dbReference type="GO" id="GO:0006637">
    <property type="term" value="P:acyl-CoA metabolic process"/>
    <property type="evidence" value="ECO:0007669"/>
    <property type="project" value="TreeGrafter"/>
</dbReference>
<organism evidence="28 29">
    <name type="scientific">Galemys pyrenaicus</name>
    <name type="common">Iberian desman</name>
    <name type="synonym">Pyrenean desman</name>
    <dbReference type="NCBI Taxonomy" id="202257"/>
    <lineage>
        <taxon>Eukaryota</taxon>
        <taxon>Metazoa</taxon>
        <taxon>Chordata</taxon>
        <taxon>Craniata</taxon>
        <taxon>Vertebrata</taxon>
        <taxon>Euteleostomi</taxon>
        <taxon>Mammalia</taxon>
        <taxon>Eutheria</taxon>
        <taxon>Laurasiatheria</taxon>
        <taxon>Eulipotyphla</taxon>
        <taxon>Talpidae</taxon>
        <taxon>Galemys</taxon>
    </lineage>
</organism>
<evidence type="ECO:0000256" key="7">
    <source>
        <dbReference type="ARBA" id="ARBA00022553"/>
    </source>
</evidence>
<keyword evidence="12" id="KW-0443">Lipid metabolism</keyword>
<dbReference type="InterPro" id="IPR023393">
    <property type="entry name" value="START-like_dom_sf"/>
</dbReference>
<evidence type="ECO:0000313" key="29">
    <source>
        <dbReference type="Proteomes" id="UP000700334"/>
    </source>
</evidence>
<evidence type="ECO:0000256" key="23">
    <source>
        <dbReference type="ARBA" id="ARBA00084084"/>
    </source>
</evidence>
<gene>
    <name evidence="28" type="ORF">J0S82_009831</name>
</gene>
<evidence type="ECO:0000256" key="5">
    <source>
        <dbReference type="ARBA" id="ARBA00022487"/>
    </source>
</evidence>
<keyword evidence="10" id="KW-0276">Fatty acid metabolism</keyword>
<evidence type="ECO:0000313" key="28">
    <source>
        <dbReference type="EMBL" id="KAG8518911.1"/>
    </source>
</evidence>
<comment type="catalytic activity">
    <reaction evidence="1">
        <text>butanoyl-CoA + H2O = butanoate + CoA + H(+)</text>
        <dbReference type="Rhea" id="RHEA:40111"/>
        <dbReference type="ChEBI" id="CHEBI:15377"/>
        <dbReference type="ChEBI" id="CHEBI:15378"/>
        <dbReference type="ChEBI" id="CHEBI:17968"/>
        <dbReference type="ChEBI" id="CHEBI:57287"/>
        <dbReference type="ChEBI" id="CHEBI:57371"/>
    </reaction>
    <physiologicalReaction direction="left-to-right" evidence="1">
        <dbReference type="Rhea" id="RHEA:40112"/>
    </physiologicalReaction>
</comment>
<proteinExistence type="predicted"/>
<reference evidence="28" key="1">
    <citation type="journal article" date="2021" name="Evol. Appl.">
        <title>The genome of the Pyrenean desman and the effects of bottlenecks and inbreeding on the genomic landscape of an endangered species.</title>
        <authorList>
            <person name="Escoda L."/>
            <person name="Castresana J."/>
        </authorList>
    </citation>
    <scope>NUCLEOTIDE SEQUENCE</scope>
    <source>
        <strain evidence="28">IBE-C5619</strain>
    </source>
</reference>
<dbReference type="InterPro" id="IPR029069">
    <property type="entry name" value="HotDog_dom_sf"/>
</dbReference>
<evidence type="ECO:0000259" key="26">
    <source>
        <dbReference type="PROSITE" id="PS50848"/>
    </source>
</evidence>
<evidence type="ECO:0000256" key="3">
    <source>
        <dbReference type="ARBA" id="ARBA00004496"/>
    </source>
</evidence>
<accession>A0A8J6AGC0</accession>
<comment type="function">
    <text evidence="18">Has an acyl-CoA thioesterase activity with a preference for the long chain fatty acyl-CoA thioesters hexadecanoyl-CoA/palmitoyl-CoA and tetradecanoyl-CoA/myristoyl-CoA which are the main substrates in the mitochondrial beta-oxidation pathway.</text>
</comment>
<dbReference type="InterPro" id="IPR033120">
    <property type="entry name" value="HOTDOG_ACOT"/>
</dbReference>
<dbReference type="InterPro" id="IPR040170">
    <property type="entry name" value="Cytosol_ACT"/>
</dbReference>
<evidence type="ECO:0000256" key="13">
    <source>
        <dbReference type="ARBA" id="ARBA00023128"/>
    </source>
</evidence>
<dbReference type="Pfam" id="PF01852">
    <property type="entry name" value="START"/>
    <property type="match status" value="1"/>
</dbReference>
<dbReference type="PANTHER" id="PTHR11049">
    <property type="entry name" value="ACYL COENZYME A THIOESTER HYDROLASE"/>
    <property type="match status" value="1"/>
</dbReference>
<evidence type="ECO:0000256" key="14">
    <source>
        <dbReference type="ARBA" id="ARBA00038848"/>
    </source>
</evidence>
<comment type="catalytic activity">
    <reaction evidence="16">
        <text>dodecanoyl-CoA + H2O = dodecanoate + CoA + H(+)</text>
        <dbReference type="Rhea" id="RHEA:30135"/>
        <dbReference type="ChEBI" id="CHEBI:15377"/>
        <dbReference type="ChEBI" id="CHEBI:15378"/>
        <dbReference type="ChEBI" id="CHEBI:18262"/>
        <dbReference type="ChEBI" id="CHEBI:57287"/>
        <dbReference type="ChEBI" id="CHEBI:57375"/>
    </reaction>
    <physiologicalReaction direction="left-to-right" evidence="16">
        <dbReference type="Rhea" id="RHEA:30136"/>
    </physiologicalReaction>
</comment>
<dbReference type="Pfam" id="PF03061">
    <property type="entry name" value="4HBT"/>
    <property type="match status" value="2"/>
</dbReference>
<comment type="subcellular location">
    <subcellularLocation>
        <location evidence="3">Cytoplasm</location>
    </subcellularLocation>
    <subcellularLocation>
        <location evidence="2">Mitochondrion matrix</location>
    </subcellularLocation>
</comment>
<evidence type="ECO:0000256" key="20">
    <source>
        <dbReference type="ARBA" id="ARBA00075413"/>
    </source>
</evidence>
<dbReference type="GO" id="GO:0005829">
    <property type="term" value="C:cytosol"/>
    <property type="evidence" value="ECO:0007669"/>
    <property type="project" value="TreeGrafter"/>
</dbReference>
<evidence type="ECO:0000256" key="11">
    <source>
        <dbReference type="ARBA" id="ARBA00022946"/>
    </source>
</evidence>
<feature type="domain" description="HotDog ACOT-type" evidence="27">
    <location>
        <begin position="226"/>
        <end position="339"/>
    </location>
</feature>
<dbReference type="OrthoDB" id="3184331at2759"/>
<dbReference type="GO" id="GO:0008289">
    <property type="term" value="F:lipid binding"/>
    <property type="evidence" value="ECO:0007669"/>
    <property type="project" value="InterPro"/>
</dbReference>
<evidence type="ECO:0000256" key="21">
    <source>
        <dbReference type="ARBA" id="ARBA00077737"/>
    </source>
</evidence>
<evidence type="ECO:0000256" key="10">
    <source>
        <dbReference type="ARBA" id="ARBA00022832"/>
    </source>
</evidence>
<dbReference type="Gene3D" id="3.30.530.20">
    <property type="match status" value="1"/>
</dbReference>
<dbReference type="Proteomes" id="UP000700334">
    <property type="component" value="Unassembled WGS sequence"/>
</dbReference>
<evidence type="ECO:0000256" key="24">
    <source>
        <dbReference type="PROSITE-ProRule" id="PRU01106"/>
    </source>
</evidence>
<comment type="catalytic activity">
    <reaction evidence="15">
        <text>hexadecanoyl-CoA + H2O = hexadecanoate + CoA + H(+)</text>
        <dbReference type="Rhea" id="RHEA:16645"/>
        <dbReference type="ChEBI" id="CHEBI:7896"/>
        <dbReference type="ChEBI" id="CHEBI:15377"/>
        <dbReference type="ChEBI" id="CHEBI:15378"/>
        <dbReference type="ChEBI" id="CHEBI:57287"/>
        <dbReference type="ChEBI" id="CHEBI:57379"/>
        <dbReference type="EC" id="3.1.2.2"/>
    </reaction>
    <physiologicalReaction direction="left-to-right" evidence="15">
        <dbReference type="Rhea" id="RHEA:16646"/>
    </physiologicalReaction>
</comment>
<keyword evidence="5" id="KW-0719">Serine esterase</keyword>
<evidence type="ECO:0000256" key="16">
    <source>
        <dbReference type="ARBA" id="ARBA00048074"/>
    </source>
</evidence>
<dbReference type="FunFam" id="3.10.129.10:FF:000011">
    <property type="entry name" value="Acyl-coenzyme A thioesterase 11"/>
    <property type="match status" value="1"/>
</dbReference>
<dbReference type="InterPro" id="IPR006683">
    <property type="entry name" value="Thioestr_dom"/>
</dbReference>
<evidence type="ECO:0000256" key="8">
    <source>
        <dbReference type="ARBA" id="ARBA00022737"/>
    </source>
</evidence>
<protein>
    <recommendedName>
        <fullName evidence="19">Acyl-coenzyme A thioesterase 11</fullName>
        <ecNumber evidence="14">3.1.2.2</ecNumber>
    </recommendedName>
    <alternativeName>
        <fullName evidence="22">Acyl-CoA thioester hydrolase 11</fullName>
    </alternativeName>
    <alternativeName>
        <fullName evidence="21">Adipose-associated thioesterase</fullName>
    </alternativeName>
    <alternativeName>
        <fullName evidence="20">Brown fat-inducible thioesterase</fullName>
    </alternativeName>
    <alternativeName>
        <fullName evidence="23">Palmitoyl-coenzyme A thioesterase</fullName>
    </alternativeName>
</protein>
<sequence length="610" mass="68887">MEREEAAPLGPGYVEGEEIQGIASVFSSRSSRKSTSRAEGQDGTMADGEGYRNPTEVQMSQLVLPCHTNQRAELSIGQLLKWIDTTACLSAERHAGCPCVTASMDDIYFEHTISVGQVVNIKAKVNRAFNSSMEVGIQVTSEDLCSENKWIVCKALATFVAHRELSKVKLKQTMPRTEEEKTEHSVAAERRRMRLLYADTIKDLLAGCAIQEDLDCRDCSQVVPAESTCVESVELVLPPHANHQGNTFGGQIMAWMENVATIAASRLCRAFPTLRAIEMFHFRGPSQVGDRLVLKAIVNNAFKHSMEVGVCVEAYRQEAETQRRHINSAFMTFVVLDANNQTQMLPLIRPQPGDGERRYREASARRKIRLDRKYIVSCKQTEMPLSVPWDPSNQVYLSYNNVSSLKMLVAKDTWVLSSEINQVRLYTLEDDKFLSFHMEMLVQVDAAQAFLLLSDLRRRPEWDKHYRSEPGCQKVELVQQVDEDDTIYHVISPALSADARPQDFIILASRRKPCDSGDPYVIALRSVTLPTHRETQDYRRGETLCSGFCFWREGDQLTKVSYYNQATPGFLNYVTTNVAGLSSEFYNTFKACEQFLLDNRNDLAPSLQTL</sequence>
<evidence type="ECO:0000256" key="4">
    <source>
        <dbReference type="ARBA" id="ARBA00004872"/>
    </source>
</evidence>
<dbReference type="InterPro" id="IPR002913">
    <property type="entry name" value="START_lipid-bd_dom"/>
</dbReference>
<dbReference type="AlphaFoldDB" id="A0A8J6AGC0"/>
<dbReference type="PROSITE" id="PS51770">
    <property type="entry name" value="HOTDOG_ACOT"/>
    <property type="match status" value="2"/>
</dbReference>
<feature type="domain" description="HotDog ACOT-type" evidence="27">
    <location>
        <begin position="53"/>
        <end position="165"/>
    </location>
</feature>
<keyword evidence="8" id="KW-0677">Repeat</keyword>
<dbReference type="SUPFAM" id="SSF54637">
    <property type="entry name" value="Thioesterase/thiol ester dehydrase-isomerase"/>
    <property type="match status" value="2"/>
</dbReference>
<evidence type="ECO:0000256" key="22">
    <source>
        <dbReference type="ARBA" id="ARBA00083809"/>
    </source>
</evidence>
<dbReference type="PANTHER" id="PTHR11049:SF1">
    <property type="entry name" value="ACYL-COENZYME A THIOESTERASE 11"/>
    <property type="match status" value="1"/>
</dbReference>
<evidence type="ECO:0000256" key="19">
    <source>
        <dbReference type="ARBA" id="ARBA00067272"/>
    </source>
</evidence>
<feature type="domain" description="START" evidence="26">
    <location>
        <begin position="414"/>
        <end position="590"/>
    </location>
</feature>
<dbReference type="GO" id="GO:0005759">
    <property type="term" value="C:mitochondrial matrix"/>
    <property type="evidence" value="ECO:0007669"/>
    <property type="project" value="UniProtKB-SubCell"/>
</dbReference>
<dbReference type="SUPFAM" id="SSF55961">
    <property type="entry name" value="Bet v1-like"/>
    <property type="match status" value="1"/>
</dbReference>
<dbReference type="GO" id="GO:0052816">
    <property type="term" value="F:long-chain fatty acyl-CoA hydrolase activity"/>
    <property type="evidence" value="ECO:0007669"/>
    <property type="project" value="TreeGrafter"/>
</dbReference>
<evidence type="ECO:0000256" key="18">
    <source>
        <dbReference type="ARBA" id="ARBA00059477"/>
    </source>
</evidence>
<keyword evidence="29" id="KW-1185">Reference proteome</keyword>
<dbReference type="PROSITE" id="PS50848">
    <property type="entry name" value="START"/>
    <property type="match status" value="1"/>
</dbReference>
<evidence type="ECO:0000256" key="17">
    <source>
        <dbReference type="ARBA" id="ARBA00048180"/>
    </source>
</evidence>
<feature type="region of interest" description="Disordered" evidence="25">
    <location>
        <begin position="25"/>
        <end position="52"/>
    </location>
</feature>
<keyword evidence="6" id="KW-0963">Cytoplasm</keyword>
<evidence type="ECO:0000256" key="2">
    <source>
        <dbReference type="ARBA" id="ARBA00004305"/>
    </source>
</evidence>
<evidence type="ECO:0000256" key="15">
    <source>
        <dbReference type="ARBA" id="ARBA00047734"/>
    </source>
</evidence>
<dbReference type="CDD" id="cd03442">
    <property type="entry name" value="BFIT_BACH"/>
    <property type="match status" value="2"/>
</dbReference>
<dbReference type="Gene3D" id="3.10.129.10">
    <property type="entry name" value="Hotdog Thioesterase"/>
    <property type="match status" value="2"/>
</dbReference>
<evidence type="ECO:0000256" key="1">
    <source>
        <dbReference type="ARBA" id="ARBA00000295"/>
    </source>
</evidence>
<dbReference type="EC" id="3.1.2.2" evidence="14"/>
<evidence type="ECO:0000256" key="9">
    <source>
        <dbReference type="ARBA" id="ARBA00022801"/>
    </source>
</evidence>
<keyword evidence="7" id="KW-0597">Phosphoprotein</keyword>
<dbReference type="EMBL" id="JAGFMF010011617">
    <property type="protein sequence ID" value="KAG8518911.1"/>
    <property type="molecule type" value="Genomic_DNA"/>
</dbReference>
<keyword evidence="9 24" id="KW-0378">Hydrolase</keyword>
<dbReference type="SMART" id="SM00234">
    <property type="entry name" value="START"/>
    <property type="match status" value="1"/>
</dbReference>
<dbReference type="FunFam" id="3.10.129.10:FF:000020">
    <property type="entry name" value="Acyl-coenzyme A thioesterase 11"/>
    <property type="match status" value="1"/>
</dbReference>
<comment type="caution">
    <text evidence="28">The sequence shown here is derived from an EMBL/GenBank/DDBJ whole genome shotgun (WGS) entry which is preliminary data.</text>
</comment>
<keyword evidence="13" id="KW-0496">Mitochondrion</keyword>
<evidence type="ECO:0000256" key="6">
    <source>
        <dbReference type="ARBA" id="ARBA00022490"/>
    </source>
</evidence>
<dbReference type="GO" id="GO:0052689">
    <property type="term" value="F:carboxylic ester hydrolase activity"/>
    <property type="evidence" value="ECO:0007669"/>
    <property type="project" value="UniProtKB-KW"/>
</dbReference>
<dbReference type="UniPathway" id="UPA00199"/>
<evidence type="ECO:0000256" key="25">
    <source>
        <dbReference type="SAM" id="MobiDB-lite"/>
    </source>
</evidence>
<keyword evidence="11" id="KW-0809">Transit peptide</keyword>
<comment type="pathway">
    <text evidence="4">Lipid metabolism; fatty acid metabolism.</text>
</comment>
<dbReference type="CDD" id="cd08913">
    <property type="entry name" value="START_STARD14-like"/>
    <property type="match status" value="1"/>
</dbReference>
<name>A0A8J6AGC0_GALPY</name>
<evidence type="ECO:0000259" key="27">
    <source>
        <dbReference type="PROSITE" id="PS51770"/>
    </source>
</evidence>
<dbReference type="FunFam" id="3.30.530.20:FF:000012">
    <property type="entry name" value="Acyl-coenzyme A thioesterase 11"/>
    <property type="match status" value="1"/>
</dbReference>
<dbReference type="GO" id="GO:0006631">
    <property type="term" value="P:fatty acid metabolic process"/>
    <property type="evidence" value="ECO:0007669"/>
    <property type="project" value="UniProtKB-UniPathway"/>
</dbReference>
<evidence type="ECO:0000256" key="12">
    <source>
        <dbReference type="ARBA" id="ARBA00023098"/>
    </source>
</evidence>
<comment type="catalytic activity">
    <reaction evidence="17">
        <text>tetradecanoyl-CoA + H2O = tetradecanoate + CoA + H(+)</text>
        <dbReference type="Rhea" id="RHEA:40119"/>
        <dbReference type="ChEBI" id="CHEBI:15377"/>
        <dbReference type="ChEBI" id="CHEBI:15378"/>
        <dbReference type="ChEBI" id="CHEBI:30807"/>
        <dbReference type="ChEBI" id="CHEBI:57287"/>
        <dbReference type="ChEBI" id="CHEBI:57385"/>
    </reaction>
    <physiologicalReaction direction="left-to-right" evidence="17">
        <dbReference type="Rhea" id="RHEA:40120"/>
    </physiologicalReaction>
</comment>